<feature type="domain" description="Myb-like" evidence="3">
    <location>
        <begin position="116"/>
        <end position="166"/>
    </location>
</feature>
<feature type="domain" description="Myb-like" evidence="3">
    <location>
        <begin position="69"/>
        <end position="115"/>
    </location>
</feature>
<dbReference type="GO" id="GO:0000981">
    <property type="term" value="F:DNA-binding transcription factor activity, RNA polymerase II-specific"/>
    <property type="evidence" value="ECO:0007669"/>
    <property type="project" value="TreeGrafter"/>
</dbReference>
<evidence type="ECO:0000313" key="5">
    <source>
        <dbReference type="EMBL" id="OHT00520.1"/>
    </source>
</evidence>
<keyword evidence="6" id="KW-1185">Reference proteome</keyword>
<dbReference type="PROSITE" id="PS51294">
    <property type="entry name" value="HTH_MYB"/>
    <property type="match status" value="2"/>
</dbReference>
<keyword evidence="1" id="KW-0677">Repeat</keyword>
<dbReference type="Pfam" id="PF13921">
    <property type="entry name" value="Myb_DNA-bind_6"/>
    <property type="match status" value="1"/>
</dbReference>
<dbReference type="AlphaFoldDB" id="A0A1J4JQ21"/>
<dbReference type="OrthoDB" id="2143914at2759"/>
<dbReference type="InterPro" id="IPR001005">
    <property type="entry name" value="SANT/Myb"/>
</dbReference>
<dbReference type="PROSITE" id="PS50090">
    <property type="entry name" value="MYB_LIKE"/>
    <property type="match status" value="2"/>
</dbReference>
<evidence type="ECO:0000256" key="2">
    <source>
        <dbReference type="ARBA" id="ARBA00023125"/>
    </source>
</evidence>
<dbReference type="RefSeq" id="XP_068353656.1">
    <property type="nucleotide sequence ID" value="XM_068508670.1"/>
</dbReference>
<dbReference type="CDD" id="cd00167">
    <property type="entry name" value="SANT"/>
    <property type="match status" value="2"/>
</dbReference>
<feature type="domain" description="HTH myb-type" evidence="4">
    <location>
        <begin position="123"/>
        <end position="170"/>
    </location>
</feature>
<evidence type="ECO:0000313" key="6">
    <source>
        <dbReference type="Proteomes" id="UP000179807"/>
    </source>
</evidence>
<evidence type="ECO:0000259" key="4">
    <source>
        <dbReference type="PROSITE" id="PS51294"/>
    </source>
</evidence>
<dbReference type="EMBL" id="MLAK01000950">
    <property type="protein sequence ID" value="OHT00520.1"/>
    <property type="molecule type" value="Genomic_DNA"/>
</dbReference>
<dbReference type="SMART" id="SM00717">
    <property type="entry name" value="SANT"/>
    <property type="match status" value="2"/>
</dbReference>
<feature type="domain" description="HTH myb-type" evidence="4">
    <location>
        <begin position="69"/>
        <end position="119"/>
    </location>
</feature>
<dbReference type="Proteomes" id="UP000179807">
    <property type="component" value="Unassembled WGS sequence"/>
</dbReference>
<dbReference type="SUPFAM" id="SSF46689">
    <property type="entry name" value="Homeodomain-like"/>
    <property type="match status" value="1"/>
</dbReference>
<dbReference type="PANTHER" id="PTHR45614:SF253">
    <property type="entry name" value="CHROMOSOME UNDETERMINED SCAFFOLD_38, WHOLE GENOME SHOTGUN SEQUENCE"/>
    <property type="match status" value="1"/>
</dbReference>
<gene>
    <name evidence="5" type="ORF">TRFO_32753</name>
</gene>
<accession>A0A1J4JQ21</accession>
<dbReference type="GO" id="GO:0005634">
    <property type="term" value="C:nucleus"/>
    <property type="evidence" value="ECO:0007669"/>
    <property type="project" value="TreeGrafter"/>
</dbReference>
<protein>
    <submittedName>
        <fullName evidence="5">Myb-like DNA-binding domain containing protein</fullName>
    </submittedName>
</protein>
<reference evidence="5" key="1">
    <citation type="submission" date="2016-10" db="EMBL/GenBank/DDBJ databases">
        <authorList>
            <person name="Benchimol M."/>
            <person name="Almeida L.G."/>
            <person name="Vasconcelos A.T."/>
            <person name="Perreira-Neves A."/>
            <person name="Rosa I.A."/>
            <person name="Tasca T."/>
            <person name="Bogo M.R."/>
            <person name="de Souza W."/>
        </authorList>
    </citation>
    <scope>NUCLEOTIDE SEQUENCE [LARGE SCALE GENOMIC DNA]</scope>
    <source>
        <strain evidence="5">K</strain>
    </source>
</reference>
<organism evidence="5 6">
    <name type="scientific">Tritrichomonas foetus</name>
    <dbReference type="NCBI Taxonomy" id="1144522"/>
    <lineage>
        <taxon>Eukaryota</taxon>
        <taxon>Metamonada</taxon>
        <taxon>Parabasalia</taxon>
        <taxon>Tritrichomonadida</taxon>
        <taxon>Tritrichomonadidae</taxon>
        <taxon>Tritrichomonas</taxon>
    </lineage>
</organism>
<comment type="caution">
    <text evidence="5">The sequence shown here is derived from an EMBL/GenBank/DDBJ whole genome shotgun (WGS) entry which is preliminary data.</text>
</comment>
<evidence type="ECO:0000259" key="3">
    <source>
        <dbReference type="PROSITE" id="PS50090"/>
    </source>
</evidence>
<proteinExistence type="predicted"/>
<dbReference type="Gene3D" id="1.10.10.60">
    <property type="entry name" value="Homeodomain-like"/>
    <property type="match status" value="2"/>
</dbReference>
<dbReference type="InterPro" id="IPR017930">
    <property type="entry name" value="Myb_dom"/>
</dbReference>
<dbReference type="InterPro" id="IPR050560">
    <property type="entry name" value="MYB_TF"/>
</dbReference>
<dbReference type="FunFam" id="1.10.10.60:FF:000010">
    <property type="entry name" value="Transcriptional activator Myb isoform A"/>
    <property type="match status" value="1"/>
</dbReference>
<dbReference type="GO" id="GO:0000978">
    <property type="term" value="F:RNA polymerase II cis-regulatory region sequence-specific DNA binding"/>
    <property type="evidence" value="ECO:0007669"/>
    <property type="project" value="TreeGrafter"/>
</dbReference>
<dbReference type="InterPro" id="IPR009057">
    <property type="entry name" value="Homeodomain-like_sf"/>
</dbReference>
<dbReference type="GeneID" id="94843374"/>
<keyword evidence="2" id="KW-0238">DNA-binding</keyword>
<sequence length="200" mass="23393">MIEYPRQEPFSMSTPQVVPQQHQIQQFQLQQVALLPPGIGHSVIQTQQIPQQPLSNAINVKGTSGKSIKNKFTPEEDDKLRQLVMAYGTNSWSTIAQLMGTRNHRQCRERWKNYIDPSLRNDPWTFEDDHLLVEKYAEFGPKWNKIAKFFQNRSDNSIRNRWQLIIRQWERQNSKKVMNDYAYSGSADIEAENSTTEINV</sequence>
<dbReference type="VEuPathDB" id="TrichDB:TRFO_32753"/>
<name>A0A1J4JQ21_9EUKA</name>
<dbReference type="PANTHER" id="PTHR45614">
    <property type="entry name" value="MYB PROTEIN-RELATED"/>
    <property type="match status" value="1"/>
</dbReference>
<evidence type="ECO:0000256" key="1">
    <source>
        <dbReference type="ARBA" id="ARBA00022737"/>
    </source>
</evidence>